<name>A0ABN0ULD7_9ACTN</name>
<dbReference type="InterPro" id="IPR002539">
    <property type="entry name" value="MaoC-like_dom"/>
</dbReference>
<feature type="domain" description="MaoC-like" evidence="2">
    <location>
        <begin position="180"/>
        <end position="247"/>
    </location>
</feature>
<organism evidence="3 4">
    <name type="scientific">Cryptosporangium japonicum</name>
    <dbReference type="NCBI Taxonomy" id="80872"/>
    <lineage>
        <taxon>Bacteria</taxon>
        <taxon>Bacillati</taxon>
        <taxon>Actinomycetota</taxon>
        <taxon>Actinomycetes</taxon>
        <taxon>Cryptosporangiales</taxon>
        <taxon>Cryptosporangiaceae</taxon>
        <taxon>Cryptosporangium</taxon>
    </lineage>
</organism>
<comment type="caution">
    <text evidence="3">The sequence shown here is derived from an EMBL/GenBank/DDBJ whole genome shotgun (WGS) entry which is preliminary data.</text>
</comment>
<dbReference type="PANTHER" id="PTHR43841:SF1">
    <property type="entry name" value="3-HYDROXYACYL-THIOESTER DEHYDRATASE X"/>
    <property type="match status" value="1"/>
</dbReference>
<dbReference type="Pfam" id="PF01575">
    <property type="entry name" value="MaoC_dehydratas"/>
    <property type="match status" value="1"/>
</dbReference>
<sequence>MSVRTLEHAPNLAVLYPTALLKRGGGTELPTTGLALRHVAVERERLTGYARVCGFGLSDTLPGTYPQVLAFPLAIALMSERGFPFPLPGIVHIGNTITQRRPIAVTERLTFEVRAANLRPHRRGRQFDVLTAARVGDEPVWSSTATYLRRGGGSGAAATEPGEVLPTTAVWRVPGNIGREYAGASGDRNPIHLHPLTAKLFGFPRAIAHGMWVKARCLAALGTRLPDAYTVEVRFAKPVFLPSTVDFGVGGADFSVASEGRPHLTGRVAAAPAPGSATPHPG</sequence>
<dbReference type="RefSeq" id="WP_344650824.1">
    <property type="nucleotide sequence ID" value="NZ_BAAAGX010000017.1"/>
</dbReference>
<reference evidence="3 4" key="1">
    <citation type="journal article" date="2019" name="Int. J. Syst. Evol. Microbiol.">
        <title>The Global Catalogue of Microorganisms (GCM) 10K type strain sequencing project: providing services to taxonomists for standard genome sequencing and annotation.</title>
        <authorList>
            <consortium name="The Broad Institute Genomics Platform"/>
            <consortium name="The Broad Institute Genome Sequencing Center for Infectious Disease"/>
            <person name="Wu L."/>
            <person name="Ma J."/>
        </authorList>
    </citation>
    <scope>NUCLEOTIDE SEQUENCE [LARGE SCALE GENOMIC DNA]</scope>
    <source>
        <strain evidence="3 4">JCM 10425</strain>
    </source>
</reference>
<dbReference type="PANTHER" id="PTHR43841">
    <property type="entry name" value="3-HYDROXYACYL-THIOESTER DEHYDRATASE HTDX-RELATED"/>
    <property type="match status" value="1"/>
</dbReference>
<protein>
    <submittedName>
        <fullName evidence="3">MaoC/PaaZ C-terminal domain-containing protein</fullName>
    </submittedName>
</protein>
<comment type="similarity">
    <text evidence="1">Belongs to the enoyl-CoA hydratase/isomerase family.</text>
</comment>
<dbReference type="SUPFAM" id="SSF54637">
    <property type="entry name" value="Thioesterase/thiol ester dehydrase-isomerase"/>
    <property type="match status" value="2"/>
</dbReference>
<dbReference type="EMBL" id="BAAAGX010000017">
    <property type="protein sequence ID" value="GAA0254509.1"/>
    <property type="molecule type" value="Genomic_DNA"/>
</dbReference>
<evidence type="ECO:0000313" key="4">
    <source>
        <dbReference type="Proteomes" id="UP001500967"/>
    </source>
</evidence>
<keyword evidence="4" id="KW-1185">Reference proteome</keyword>
<gene>
    <name evidence="3" type="ORF">GCM10009539_44600</name>
</gene>
<accession>A0ABN0ULD7</accession>
<evidence type="ECO:0000256" key="1">
    <source>
        <dbReference type="ARBA" id="ARBA00005254"/>
    </source>
</evidence>
<proteinExistence type="inferred from homology"/>
<dbReference type="InterPro" id="IPR029069">
    <property type="entry name" value="HotDog_dom_sf"/>
</dbReference>
<evidence type="ECO:0000259" key="2">
    <source>
        <dbReference type="Pfam" id="PF01575"/>
    </source>
</evidence>
<evidence type="ECO:0000313" key="3">
    <source>
        <dbReference type="EMBL" id="GAA0254509.1"/>
    </source>
</evidence>
<dbReference type="Proteomes" id="UP001500967">
    <property type="component" value="Unassembled WGS sequence"/>
</dbReference>
<dbReference type="Gene3D" id="3.10.129.10">
    <property type="entry name" value="Hotdog Thioesterase"/>
    <property type="match status" value="1"/>
</dbReference>